<proteinExistence type="predicted"/>
<feature type="region of interest" description="Disordered" evidence="1">
    <location>
        <begin position="82"/>
        <end position="133"/>
    </location>
</feature>
<protein>
    <submittedName>
        <fullName evidence="3">Membrane anchored protein in chemotaxis locus</fullName>
    </submittedName>
</protein>
<feature type="compositionally biased region" description="Polar residues" evidence="1">
    <location>
        <begin position="91"/>
        <end position="106"/>
    </location>
</feature>
<keyword evidence="2" id="KW-1133">Transmembrane helix</keyword>
<dbReference type="KEGG" id="scyp:JYB88_11765"/>
<keyword evidence="2" id="KW-0472">Membrane</keyword>
<organism evidence="3 4">
    <name type="scientific">Shewanella cyperi</name>
    <dbReference type="NCBI Taxonomy" id="2814292"/>
    <lineage>
        <taxon>Bacteria</taxon>
        <taxon>Pseudomonadati</taxon>
        <taxon>Pseudomonadota</taxon>
        <taxon>Gammaproteobacteria</taxon>
        <taxon>Alteromonadales</taxon>
        <taxon>Shewanellaceae</taxon>
        <taxon>Shewanella</taxon>
    </lineage>
</organism>
<evidence type="ECO:0000313" key="3">
    <source>
        <dbReference type="EMBL" id="QSX28933.1"/>
    </source>
</evidence>
<evidence type="ECO:0000256" key="1">
    <source>
        <dbReference type="SAM" id="MobiDB-lite"/>
    </source>
</evidence>
<name>A0A974XKJ2_9GAMM</name>
<sequence>MPYSKSRAVSEKQTVGRLWLFLLGLALVAVLALYLDVQRKNRVLQQEIQRLQNSQVLLMVPDAQAEAIAEWLSRHPDATDVIIRDARKQQQQDPAGGTSSQPQEQLPLSPLKPVSDLPHTDEPEAPSLQPVVVSESADGVKVINLPHGGIRVTTREEKH</sequence>
<reference evidence="3 4" key="1">
    <citation type="submission" date="2021-03" db="EMBL/GenBank/DDBJ databases">
        <title>Novel species identification of genus Shewanella.</title>
        <authorList>
            <person name="Liu G."/>
            <person name="Zhang Q."/>
        </authorList>
    </citation>
    <scope>NUCLEOTIDE SEQUENCE [LARGE SCALE GENOMIC DNA]</scope>
    <source>
        <strain evidence="3 4">FJAT-53726</strain>
    </source>
</reference>
<evidence type="ECO:0000313" key="4">
    <source>
        <dbReference type="Proteomes" id="UP000663281"/>
    </source>
</evidence>
<dbReference type="EMBL" id="CP071504">
    <property type="protein sequence ID" value="QSX28933.1"/>
    <property type="molecule type" value="Genomic_DNA"/>
</dbReference>
<keyword evidence="4" id="KW-1185">Reference proteome</keyword>
<dbReference type="AlphaFoldDB" id="A0A974XKJ2"/>
<dbReference type="Proteomes" id="UP000663281">
    <property type="component" value="Chromosome"/>
</dbReference>
<gene>
    <name evidence="3" type="ORF">JYB88_11765</name>
</gene>
<feature type="transmembrane region" description="Helical" evidence="2">
    <location>
        <begin position="16"/>
        <end position="35"/>
    </location>
</feature>
<evidence type="ECO:0000256" key="2">
    <source>
        <dbReference type="SAM" id="Phobius"/>
    </source>
</evidence>
<accession>A0A974XKJ2</accession>
<keyword evidence="2" id="KW-0812">Transmembrane</keyword>